<protein>
    <submittedName>
        <fullName evidence="2">Uncharacterized protein</fullName>
    </submittedName>
</protein>
<gene>
    <name evidence="2" type="ORF">AK812_SmicGene19643</name>
</gene>
<organism evidence="2 3">
    <name type="scientific">Symbiodinium microadriaticum</name>
    <name type="common">Dinoflagellate</name>
    <name type="synonym">Zooxanthella microadriatica</name>
    <dbReference type="NCBI Taxonomy" id="2951"/>
    <lineage>
        <taxon>Eukaryota</taxon>
        <taxon>Sar</taxon>
        <taxon>Alveolata</taxon>
        <taxon>Dinophyceae</taxon>
        <taxon>Suessiales</taxon>
        <taxon>Symbiodiniaceae</taxon>
        <taxon>Symbiodinium</taxon>
    </lineage>
</organism>
<dbReference type="Proteomes" id="UP000186817">
    <property type="component" value="Unassembled WGS sequence"/>
</dbReference>
<sequence>MMRRSLGRIILAIASAWLLQDTFIQSWRRSGPTGSLSARTASLGRGLPLNEVGLMLRWLSILAFLLLLQVQAELTDASPLGKALELISKLKKHVAEDGVKEQEAYKKYKEKKAQQKMDAEIYEAEAGVASAAAQIQKFVSQVARSDAKLNDAKEVRNQEKVSFEDWQKSLSDTIKLLDKAGEVLAQEKKEAAKTGLLQVSSDEATHVSDMLLALASLVDATALAPRATELMAFAQLQGQEDARAPNGGYQPRSGDLIELLKDMQDEAEKNLADLRKTEAEAAHTFKLLSASLKRQLDDSQSSEDPHDQALEDNGPLVSPIPHGSFLDKADLE</sequence>
<reference evidence="2 3" key="1">
    <citation type="submission" date="2016-02" db="EMBL/GenBank/DDBJ databases">
        <title>Genome analysis of coral dinoflagellate symbionts highlights evolutionary adaptations to a symbiotic lifestyle.</title>
        <authorList>
            <person name="Aranda M."/>
            <person name="Li Y."/>
            <person name="Liew Y.J."/>
            <person name="Baumgarten S."/>
            <person name="Simakov O."/>
            <person name="Wilson M."/>
            <person name="Piel J."/>
            <person name="Ashoor H."/>
            <person name="Bougouffa S."/>
            <person name="Bajic V.B."/>
            <person name="Ryu T."/>
            <person name="Ravasi T."/>
            <person name="Bayer T."/>
            <person name="Micklem G."/>
            <person name="Kim H."/>
            <person name="Bhak J."/>
            <person name="Lajeunesse T.C."/>
            <person name="Voolstra C.R."/>
        </authorList>
    </citation>
    <scope>NUCLEOTIDE SEQUENCE [LARGE SCALE GENOMIC DNA]</scope>
    <source>
        <strain evidence="2 3">CCMP2467</strain>
    </source>
</reference>
<name>A0A1Q9DS27_SYMMI</name>
<feature type="region of interest" description="Disordered" evidence="1">
    <location>
        <begin position="293"/>
        <end position="332"/>
    </location>
</feature>
<keyword evidence="3" id="KW-1185">Reference proteome</keyword>
<comment type="caution">
    <text evidence="2">The sequence shown here is derived from an EMBL/GenBank/DDBJ whole genome shotgun (WGS) entry which is preliminary data.</text>
</comment>
<proteinExistence type="predicted"/>
<dbReference type="EMBL" id="LSRX01000414">
    <property type="protein sequence ID" value="OLP97954.1"/>
    <property type="molecule type" value="Genomic_DNA"/>
</dbReference>
<evidence type="ECO:0000256" key="1">
    <source>
        <dbReference type="SAM" id="MobiDB-lite"/>
    </source>
</evidence>
<evidence type="ECO:0000313" key="3">
    <source>
        <dbReference type="Proteomes" id="UP000186817"/>
    </source>
</evidence>
<dbReference type="OrthoDB" id="10369598at2759"/>
<dbReference type="AlphaFoldDB" id="A0A1Q9DS27"/>
<evidence type="ECO:0000313" key="2">
    <source>
        <dbReference type="EMBL" id="OLP97954.1"/>
    </source>
</evidence>
<accession>A0A1Q9DS27</accession>